<feature type="compositionally biased region" description="Basic and acidic residues" evidence="1">
    <location>
        <begin position="149"/>
        <end position="166"/>
    </location>
</feature>
<dbReference type="AlphaFoldDB" id="A0A165NU49"/>
<sequence length="501" mass="52892">MIAPPPTDPRSPPASIPSITPPQPPPADTGAVTNLINLLAKATNTNPMANSSQIPTNTATPANVSSALAADPLAIIQQLAQAAGLANGVPAQPVPLPVSLVPSSSSATSAVPVLPPQADRGPPQPPPYPNDHYGSGRRESTHDTYAGPDRGRDRDDYYDERRDQRGNFRGGPRGGFRGRGRGRRDDRDRYSDRNRDRDWAPPRRGRPSRSRSPPGRYGGRRDKPPYGPPRRPPDARHADGSTVREVGSSSAPEAGKDEFGRDVRPASPDNAQSGFIRHSSADTHSPPTTRPTTHSPVDRHPPGSGSHSPRRDGPSFRTPPRAPSAPAQGGLDTFDSSTFDPTSPVFWTALGDAWKVTHGYLPSQEELMAYALSGFGASSAANQLTTGEDNQWADQVDTYGGGGMYTQGGNWQGSGGMNGGFNGSDNVYGNGRNVAYEEGPGQAHERNMPRRGDDPARAGQGLPAGSSWSDDYGGGSEGASGAGKMQKVGDKWVFVRTAAPA</sequence>
<reference evidence="2 3" key="1">
    <citation type="journal article" date="2016" name="Mol. Biol. Evol.">
        <title>Comparative Genomics of Early-Diverging Mushroom-Forming Fungi Provides Insights into the Origins of Lignocellulose Decay Capabilities.</title>
        <authorList>
            <person name="Nagy L.G."/>
            <person name="Riley R."/>
            <person name="Tritt A."/>
            <person name="Adam C."/>
            <person name="Daum C."/>
            <person name="Floudas D."/>
            <person name="Sun H."/>
            <person name="Yadav J.S."/>
            <person name="Pangilinan J."/>
            <person name="Larsson K.H."/>
            <person name="Matsuura K."/>
            <person name="Barry K."/>
            <person name="Labutti K."/>
            <person name="Kuo R."/>
            <person name="Ohm R.A."/>
            <person name="Bhattacharya S.S."/>
            <person name="Shirouzu T."/>
            <person name="Yoshinaga Y."/>
            <person name="Martin F.M."/>
            <person name="Grigoriev I.V."/>
            <person name="Hibbett D.S."/>
        </authorList>
    </citation>
    <scope>NUCLEOTIDE SEQUENCE [LARGE SCALE GENOMIC DNA]</scope>
    <source>
        <strain evidence="2 3">L-15889</strain>
    </source>
</reference>
<dbReference type="OrthoDB" id="2804718at2759"/>
<feature type="compositionally biased region" description="Low complexity" evidence="1">
    <location>
        <begin position="101"/>
        <end position="121"/>
    </location>
</feature>
<feature type="compositionally biased region" description="Basic and acidic residues" evidence="1">
    <location>
        <begin position="443"/>
        <end position="456"/>
    </location>
</feature>
<dbReference type="Proteomes" id="UP000076727">
    <property type="component" value="Unassembled WGS sequence"/>
</dbReference>
<feature type="compositionally biased region" description="Basic and acidic residues" evidence="1">
    <location>
        <begin position="254"/>
        <end position="264"/>
    </location>
</feature>
<feature type="region of interest" description="Disordered" evidence="1">
    <location>
        <begin position="101"/>
        <end position="337"/>
    </location>
</feature>
<feature type="region of interest" description="Disordered" evidence="1">
    <location>
        <begin position="1"/>
        <end position="31"/>
    </location>
</feature>
<feature type="compositionally biased region" description="Basic and acidic residues" evidence="1">
    <location>
        <begin position="183"/>
        <end position="201"/>
    </location>
</feature>
<keyword evidence="3" id="KW-1185">Reference proteome</keyword>
<accession>A0A165NU49</accession>
<evidence type="ECO:0000313" key="3">
    <source>
        <dbReference type="Proteomes" id="UP000076727"/>
    </source>
</evidence>
<evidence type="ECO:0000313" key="2">
    <source>
        <dbReference type="EMBL" id="KZT67379.1"/>
    </source>
</evidence>
<feature type="compositionally biased region" description="Low complexity" evidence="1">
    <location>
        <begin position="283"/>
        <end position="295"/>
    </location>
</feature>
<feature type="region of interest" description="Disordered" evidence="1">
    <location>
        <begin position="436"/>
        <end position="490"/>
    </location>
</feature>
<evidence type="ECO:0000256" key="1">
    <source>
        <dbReference type="SAM" id="MobiDB-lite"/>
    </source>
</evidence>
<gene>
    <name evidence="2" type="ORF">DAEQUDRAFT_767280</name>
</gene>
<feature type="compositionally biased region" description="Pro residues" evidence="1">
    <location>
        <begin position="1"/>
        <end position="27"/>
    </location>
</feature>
<proteinExistence type="predicted"/>
<dbReference type="STRING" id="1314783.A0A165NU49"/>
<name>A0A165NU49_9APHY</name>
<dbReference type="EMBL" id="KV429077">
    <property type="protein sequence ID" value="KZT67379.1"/>
    <property type="molecule type" value="Genomic_DNA"/>
</dbReference>
<organism evidence="2 3">
    <name type="scientific">Daedalea quercina L-15889</name>
    <dbReference type="NCBI Taxonomy" id="1314783"/>
    <lineage>
        <taxon>Eukaryota</taxon>
        <taxon>Fungi</taxon>
        <taxon>Dikarya</taxon>
        <taxon>Basidiomycota</taxon>
        <taxon>Agaricomycotina</taxon>
        <taxon>Agaricomycetes</taxon>
        <taxon>Polyporales</taxon>
        <taxon>Fomitopsis</taxon>
    </lineage>
</organism>
<feature type="compositionally biased region" description="Gly residues" evidence="1">
    <location>
        <begin position="472"/>
        <end position="481"/>
    </location>
</feature>
<protein>
    <submittedName>
        <fullName evidence="2">Uncharacterized protein</fullName>
    </submittedName>
</protein>